<dbReference type="GO" id="GO:0006935">
    <property type="term" value="P:chemotaxis"/>
    <property type="evidence" value="ECO:0007669"/>
    <property type="project" value="UniProtKB-KW"/>
</dbReference>
<dbReference type="GeneTree" id="ENSGT00940000153717"/>
<dbReference type="InterPro" id="IPR011989">
    <property type="entry name" value="ARM-like"/>
</dbReference>
<evidence type="ECO:0000256" key="6">
    <source>
        <dbReference type="ARBA" id="ARBA00013627"/>
    </source>
</evidence>
<evidence type="ECO:0000256" key="14">
    <source>
        <dbReference type="ARBA" id="ARBA00022889"/>
    </source>
</evidence>
<feature type="compositionally biased region" description="Basic residues" evidence="20">
    <location>
        <begin position="113"/>
        <end position="124"/>
    </location>
</feature>
<comment type="similarity">
    <text evidence="5">Belongs to the RIPOR family.</text>
</comment>
<dbReference type="InterPro" id="IPR031780">
    <property type="entry name" value="FAM65_N"/>
</dbReference>
<evidence type="ECO:0000256" key="5">
    <source>
        <dbReference type="ARBA" id="ARBA00005744"/>
    </source>
</evidence>
<dbReference type="FunCoup" id="A0A3B1J4C8">
    <property type="interactions" value="484"/>
</dbReference>
<keyword evidence="11" id="KW-0734">Signal transduction inhibitor</keyword>
<dbReference type="SUPFAM" id="SSF48371">
    <property type="entry name" value="ARM repeat"/>
    <property type="match status" value="1"/>
</dbReference>
<feature type="compositionally biased region" description="Polar residues" evidence="20">
    <location>
        <begin position="507"/>
        <end position="516"/>
    </location>
</feature>
<dbReference type="STRING" id="7994.ENSAMXP00000037093"/>
<evidence type="ECO:0000256" key="17">
    <source>
        <dbReference type="ARBA" id="ARBA00023212"/>
    </source>
</evidence>
<dbReference type="GO" id="GO:0005856">
    <property type="term" value="C:cytoskeleton"/>
    <property type="evidence" value="ECO:0007669"/>
    <property type="project" value="UniProtKB-SubCell"/>
</dbReference>
<evidence type="ECO:0000256" key="4">
    <source>
        <dbReference type="ARBA" id="ARBA00004486"/>
    </source>
</evidence>
<evidence type="ECO:0000256" key="11">
    <source>
        <dbReference type="ARBA" id="ARBA00022700"/>
    </source>
</evidence>
<keyword evidence="9" id="KW-0145">Chemotaxis</keyword>
<dbReference type="GO" id="GO:0060171">
    <property type="term" value="C:stereocilium membrane"/>
    <property type="evidence" value="ECO:0007669"/>
    <property type="project" value="UniProtKB-SubCell"/>
</dbReference>
<dbReference type="Ensembl" id="ENSAMXT00000049812.1">
    <property type="protein sequence ID" value="ENSAMXP00000037093.1"/>
    <property type="gene ID" value="ENSAMXG00000011121.2"/>
</dbReference>
<evidence type="ECO:0000313" key="22">
    <source>
        <dbReference type="Ensembl" id="ENSAMXP00000037093.1"/>
    </source>
</evidence>
<evidence type="ECO:0000256" key="9">
    <source>
        <dbReference type="ARBA" id="ARBA00022500"/>
    </source>
</evidence>
<dbReference type="PANTHER" id="PTHR15829">
    <property type="entry name" value="PROTEIN KINASE PKN/PRK1, EFFECTOR"/>
    <property type="match status" value="1"/>
</dbReference>
<name>A0A3B1J4C8_ASTMX</name>
<evidence type="ECO:0000256" key="20">
    <source>
        <dbReference type="SAM" id="MobiDB-lite"/>
    </source>
</evidence>
<feature type="compositionally biased region" description="Low complexity" evidence="20">
    <location>
        <begin position="125"/>
        <end position="134"/>
    </location>
</feature>
<evidence type="ECO:0000256" key="1">
    <source>
        <dbReference type="ARBA" id="ARBA00004221"/>
    </source>
</evidence>
<evidence type="ECO:0000256" key="16">
    <source>
        <dbReference type="ARBA" id="ARBA00023136"/>
    </source>
</evidence>
<keyword evidence="7" id="KW-1003">Cell membrane</keyword>
<evidence type="ECO:0000256" key="15">
    <source>
        <dbReference type="ARBA" id="ARBA00023054"/>
    </source>
</evidence>
<dbReference type="InParanoid" id="A0A3B1J4C8"/>
<evidence type="ECO:0000256" key="10">
    <source>
        <dbReference type="ARBA" id="ARBA00022541"/>
    </source>
</evidence>
<keyword evidence="18" id="KW-0966">Cell projection</keyword>
<evidence type="ECO:0000256" key="7">
    <source>
        <dbReference type="ARBA" id="ARBA00022475"/>
    </source>
</evidence>
<protein>
    <recommendedName>
        <fullName evidence="6">Rho family-interacting cell polarization regulator 2</fullName>
    </recommendedName>
</protein>
<evidence type="ECO:0000256" key="3">
    <source>
        <dbReference type="ARBA" id="ARBA00004289"/>
    </source>
</evidence>
<feature type="compositionally biased region" description="Acidic residues" evidence="20">
    <location>
        <begin position="538"/>
        <end position="548"/>
    </location>
</feature>
<proteinExistence type="inferred from homology"/>
<keyword evidence="23" id="KW-1185">Reference proteome</keyword>
<sequence length="1116" mass="122945">MLCSTIHSLLQRVKETSGKAERCECLDEGSSSAGLGEWIRDSSSERDLLGLSFFFSNSGVSSRFPEIMAAGTHSPGGPNGIIRSQSFAGFSTLQERRSRCNSFMGNSAVQKKPTSKPKKPHLSGHKSSSSSSHEPQPKRVEEVYGALKQGLDEYLEVHQVELDKLTSLMKDMKRNSRLGVLYDLDKQIKTIERYMRRLEFHISKVDELYEGFCIQRRLQEGASKMKQAFTASPSTKGTRDSLAEVNRRYKEYTENMSTFEWELENLLGEFHIKMKGLAGFARLCPGDQYEIFMRYGRQRWKLKGKIEANSRQSWDGEEMIFMPLITDLISIKVTELKGLATHVLVGSVICETKDLFTAMPQVVAVDVNDLGTIKLNLEVTWFPFDVEDLTLSSGNVSKATALQRRVSVYSQGTPETPTFQDTSFFTWQPQLRQGHRLSFLHTLRDTLLEKLRRSRSFGDLAVLRPRPRSSLEVYSTLPDDVFENGGCGVAECKRLSFTFSDTSTSSPGPGQSNPEITVTPPETDPQLQLPPTEHQPAEEEGGEEEEESGSVSASLASASEADSERDWEGQGTGCGSLSSEGQLSAVGPEDVVFLEHGGPDEASELKPVELDGEEGSLTRQLVRRLTSSEILPEAGALSWAGEGSRAFLESSLEEAIQSLLLRLESLGQRCRELQDLEQEVMKLEDLLKCRGPAHRSRSSSLSLTVESALESFDFLNTSDFDDEDTGDDNAAVTRSVFFDMEAERIGPGQHPEARGHLSEALTEDTGVGNSVAGSPLPLTTGNENLDVAIVIHLQYCNHLIQLLTSGGSPWQHKDHLNKLSTQILLLEELTENSIERLGSISSAADVLPGLAERPSLLALWSECSGSAGLFHTTLDRVLKHMHHSFTAPLQETHPHSADSVIRLVVSEMVDRSDLASCPCPSPSSLAQDVLTVFQFHSYATQHNVTDMEQHLLNLAREAVFAERLTYGDSERSVEELQEISITCLQPRPQTLRALGGLLTSDDPELCKAASAFLSNAASHPPFRSKAVDCYTQALSEAGVHTQRAACAALSCLQAVESINAIVSLCDSADEELRHVAIETLLTFGEDGRLAYEQLDTVPREMVRLGTRRGNAVTTAF</sequence>
<dbReference type="GO" id="GO:0048741">
    <property type="term" value="P:skeletal muscle fiber development"/>
    <property type="evidence" value="ECO:0007669"/>
    <property type="project" value="Ensembl"/>
</dbReference>
<keyword evidence="10" id="KW-0517">Myogenesis</keyword>
<feature type="domain" description="FAM65 N-terminal" evidence="21">
    <location>
        <begin position="81"/>
        <end position="427"/>
    </location>
</feature>
<dbReference type="Gene3D" id="1.25.10.10">
    <property type="entry name" value="Leucine-rich Repeat Variant"/>
    <property type="match status" value="1"/>
</dbReference>
<feature type="region of interest" description="Disordered" evidence="20">
    <location>
        <begin position="500"/>
        <end position="582"/>
    </location>
</feature>
<organism evidence="22 23">
    <name type="scientific">Astyanax mexicanus</name>
    <name type="common">Blind cave fish</name>
    <name type="synonym">Astyanax fasciatus mexicanus</name>
    <dbReference type="NCBI Taxonomy" id="7994"/>
    <lineage>
        <taxon>Eukaryota</taxon>
        <taxon>Metazoa</taxon>
        <taxon>Chordata</taxon>
        <taxon>Craniata</taxon>
        <taxon>Vertebrata</taxon>
        <taxon>Euteleostomi</taxon>
        <taxon>Actinopterygii</taxon>
        <taxon>Neopterygii</taxon>
        <taxon>Teleostei</taxon>
        <taxon>Ostariophysi</taxon>
        <taxon>Characiformes</taxon>
        <taxon>Characoidei</taxon>
        <taxon>Acestrorhamphidae</taxon>
        <taxon>Acestrorhamphinae</taxon>
        <taxon>Astyanax</taxon>
    </lineage>
</organism>
<evidence type="ECO:0000313" key="23">
    <source>
        <dbReference type="Proteomes" id="UP000018467"/>
    </source>
</evidence>
<keyword evidence="15 19" id="KW-0175">Coiled coil</keyword>
<dbReference type="GO" id="GO:0007155">
    <property type="term" value="P:cell adhesion"/>
    <property type="evidence" value="ECO:0007669"/>
    <property type="project" value="UniProtKB-KW"/>
</dbReference>
<accession>A0A3B1J4C8</accession>
<evidence type="ECO:0000256" key="13">
    <source>
        <dbReference type="ARBA" id="ARBA00022782"/>
    </source>
</evidence>
<evidence type="ECO:0000256" key="12">
    <source>
        <dbReference type="ARBA" id="ARBA00022740"/>
    </source>
</evidence>
<reference evidence="23" key="1">
    <citation type="submission" date="2013-03" db="EMBL/GenBank/DDBJ databases">
        <authorList>
            <person name="Jeffery W."/>
            <person name="Warren W."/>
            <person name="Wilson R.K."/>
        </authorList>
    </citation>
    <scope>NUCLEOTIDE SEQUENCE</scope>
    <source>
        <strain evidence="23">female</strain>
    </source>
</reference>
<evidence type="ECO:0000256" key="8">
    <source>
        <dbReference type="ARBA" id="ARBA00022490"/>
    </source>
</evidence>
<keyword evidence="17" id="KW-0206">Cytoskeleton</keyword>
<dbReference type="GO" id="GO:0009968">
    <property type="term" value="P:negative regulation of signal transduction"/>
    <property type="evidence" value="ECO:0007669"/>
    <property type="project" value="UniProtKB-KW"/>
</dbReference>
<feature type="compositionally biased region" description="Low complexity" evidence="20">
    <location>
        <begin position="549"/>
        <end position="560"/>
    </location>
</feature>
<dbReference type="PANTHER" id="PTHR15829:SF2">
    <property type="entry name" value="RHO FAMILY-INTERACTING CELL POLARIZATION REGULATOR 2"/>
    <property type="match status" value="1"/>
</dbReference>
<evidence type="ECO:0000256" key="18">
    <source>
        <dbReference type="ARBA" id="ARBA00023273"/>
    </source>
</evidence>
<feature type="region of interest" description="Disordered" evidence="20">
    <location>
        <begin position="103"/>
        <end position="139"/>
    </location>
</feature>
<dbReference type="InterPro" id="IPR026136">
    <property type="entry name" value="RIPOR3"/>
</dbReference>
<dbReference type="Bgee" id="ENSAMXG00000011121">
    <property type="expression patterns" value="Expressed in brain and 14 other cell types or tissues"/>
</dbReference>
<reference evidence="23" key="2">
    <citation type="journal article" date="2014" name="Nat. Commun.">
        <title>The cavefish genome reveals candidate genes for eye loss.</title>
        <authorList>
            <person name="McGaugh S.E."/>
            <person name="Gross J.B."/>
            <person name="Aken B."/>
            <person name="Blin M."/>
            <person name="Borowsky R."/>
            <person name="Chalopin D."/>
            <person name="Hinaux H."/>
            <person name="Jeffery W.R."/>
            <person name="Keene A."/>
            <person name="Ma L."/>
            <person name="Minx P."/>
            <person name="Murphy D."/>
            <person name="O'Quin K.E."/>
            <person name="Retaux S."/>
            <person name="Rohner N."/>
            <person name="Searle S.M."/>
            <person name="Stahl B.A."/>
            <person name="Tabin C."/>
            <person name="Volff J.N."/>
            <person name="Yoshizawa M."/>
            <person name="Warren W.C."/>
        </authorList>
    </citation>
    <scope>NUCLEOTIDE SEQUENCE [LARGE SCALE GENOMIC DNA]</scope>
    <source>
        <strain evidence="23">female</strain>
    </source>
</reference>
<evidence type="ECO:0000256" key="19">
    <source>
        <dbReference type="SAM" id="Coils"/>
    </source>
</evidence>
<keyword evidence="13" id="KW-0221">Differentiation</keyword>
<keyword evidence="14" id="KW-0130">Cell adhesion</keyword>
<evidence type="ECO:0000259" key="21">
    <source>
        <dbReference type="Pfam" id="PF15903"/>
    </source>
</evidence>
<keyword evidence="16" id="KW-0472">Membrane</keyword>
<dbReference type="GO" id="GO:0016324">
    <property type="term" value="C:apical plasma membrane"/>
    <property type="evidence" value="ECO:0007669"/>
    <property type="project" value="UniProtKB-SubCell"/>
</dbReference>
<feature type="coiled-coil region" evidence="19">
    <location>
        <begin position="242"/>
        <end position="269"/>
    </location>
</feature>
<dbReference type="Pfam" id="PF15903">
    <property type="entry name" value="PL48"/>
    <property type="match status" value="1"/>
</dbReference>
<reference evidence="22" key="3">
    <citation type="submission" date="2025-08" db="UniProtKB">
        <authorList>
            <consortium name="Ensembl"/>
        </authorList>
    </citation>
    <scope>IDENTIFICATION</scope>
</reference>
<dbReference type="Proteomes" id="UP000018467">
    <property type="component" value="Unassembled WGS sequence"/>
</dbReference>
<dbReference type="GO" id="GO:0030175">
    <property type="term" value="C:filopodium"/>
    <property type="evidence" value="ECO:0007669"/>
    <property type="project" value="UniProtKB-SubCell"/>
</dbReference>
<dbReference type="InterPro" id="IPR016024">
    <property type="entry name" value="ARM-type_fold"/>
</dbReference>
<keyword evidence="8" id="KW-0963">Cytoplasm</keyword>
<comment type="subcellular location">
    <subcellularLocation>
        <location evidence="1">Apical cell membrane</location>
    </subcellularLocation>
    <subcellularLocation>
        <location evidence="4">Cell projection</location>
        <location evidence="4">Filopodium</location>
    </subcellularLocation>
    <subcellularLocation>
        <location evidence="3">Cell projection</location>
        <location evidence="3">Stereocilium membrane</location>
    </subcellularLocation>
    <subcellularLocation>
        <location evidence="2">Cytoplasm</location>
        <location evidence="2">Cytoskeleton</location>
    </subcellularLocation>
</comment>
<reference evidence="22" key="4">
    <citation type="submission" date="2025-09" db="UniProtKB">
        <authorList>
            <consortium name="Ensembl"/>
        </authorList>
    </citation>
    <scope>IDENTIFICATION</scope>
</reference>
<evidence type="ECO:0000256" key="2">
    <source>
        <dbReference type="ARBA" id="ARBA00004245"/>
    </source>
</evidence>
<keyword evidence="12" id="KW-1009">Hearing</keyword>
<dbReference type="GO" id="GO:0007605">
    <property type="term" value="P:sensory perception of sound"/>
    <property type="evidence" value="ECO:0007669"/>
    <property type="project" value="UniProtKB-KW"/>
</dbReference>
<feature type="coiled-coil region" evidence="19">
    <location>
        <begin position="656"/>
        <end position="686"/>
    </location>
</feature>
<dbReference type="AlphaFoldDB" id="A0A3B1J4C8"/>